<sequence length="584" mass="66888">MSTSKTYPQPMEQALYKVLSSLQPNTEALAQESIEVAEGHMNKAQLLALTVGAANCTAVIGRAGGKSDGILAPRVHRNVEVMPRSSGVALGTTYIQLLDRTLPALFQGFQRLGYERDRDFWVRRFPDPKYKLQLPFNAPLSPEHSIFIRNGNTAAAMRLVSQDRPGTSNGLSVDWIIGDEVKFLNKKKLDEETRPINRGNKERFGHLAEHHGEVFTTDMPTTKGGRWVFEAEDECNKPHNQEAIRLILALQLEIWREKQKLPTSANNNGRLRRIAHYEGQINELRKELTHFLDFSSFVNVHVLGLKYFRDMYRTMPRSIFNTSILNKRDTGGENKYYPDLNEQLHYYDAVDYSYVDKFDFGTRAFNDCRKDADIDNAQALTLGGDYGASFNCLHVAQRHSRFAKGNLTGKDMVRHLKSFYAPSPAKISSVTEAFCDYYEYWHRKEVHYVYDQTAVGKDGKSDLTYADEVIKVLKRRGWKIRQIYIGEVPGHMTRYLGWGVALREADDRFAIQRFNRENTKYTFEAMADAEAKEGRNGFEKDKADEKNREIPQHQTTHLTDACDTVFYYLTISKPQLTHLLPAIV</sequence>
<feature type="compositionally biased region" description="Basic and acidic residues" evidence="1">
    <location>
        <begin position="533"/>
        <end position="551"/>
    </location>
</feature>
<feature type="region of interest" description="Disordered" evidence="1">
    <location>
        <begin position="533"/>
        <end position="553"/>
    </location>
</feature>
<dbReference type="eggNOG" id="ENOG502Z8EP">
    <property type="taxonomic scope" value="Bacteria"/>
</dbReference>
<dbReference type="PATRIC" id="fig|1166018.3.peg.5424"/>
<evidence type="ECO:0000256" key="1">
    <source>
        <dbReference type="SAM" id="MobiDB-lite"/>
    </source>
</evidence>
<dbReference type="EMBL" id="HE796683">
    <property type="protein sequence ID" value="CCH01649.1"/>
    <property type="molecule type" value="Genomic_DNA"/>
</dbReference>
<dbReference type="KEGG" id="fae:FAES_3642"/>
<dbReference type="STRING" id="1166018.FAES_3642"/>
<accession>I0KBZ6</accession>
<dbReference type="RefSeq" id="WP_015332748.1">
    <property type="nucleotide sequence ID" value="NC_020054.1"/>
</dbReference>
<evidence type="ECO:0000313" key="2">
    <source>
        <dbReference type="EMBL" id="CCH01649.1"/>
    </source>
</evidence>
<reference evidence="2 3" key="1">
    <citation type="journal article" date="2012" name="J. Bacteriol.">
        <title>Genome Sequence of Fibrella aestuarina BUZ 2T, a Filamentous Marine Bacterium.</title>
        <authorList>
            <person name="Filippini M."/>
            <person name="Qi W."/>
            <person name="Blom J."/>
            <person name="Goesmann A."/>
            <person name="Smits T.H."/>
            <person name="Bagheri H.C."/>
        </authorList>
    </citation>
    <scope>NUCLEOTIDE SEQUENCE [LARGE SCALE GENOMIC DNA]</scope>
    <source>
        <strain evidence="3">BUZ 2T</strain>
    </source>
</reference>
<dbReference type="Proteomes" id="UP000011058">
    <property type="component" value="Chromosome"/>
</dbReference>
<organism evidence="2 3">
    <name type="scientific">Fibrella aestuarina BUZ 2</name>
    <dbReference type="NCBI Taxonomy" id="1166018"/>
    <lineage>
        <taxon>Bacteria</taxon>
        <taxon>Pseudomonadati</taxon>
        <taxon>Bacteroidota</taxon>
        <taxon>Cytophagia</taxon>
        <taxon>Cytophagales</taxon>
        <taxon>Spirosomataceae</taxon>
        <taxon>Fibrella</taxon>
    </lineage>
</organism>
<dbReference type="AlphaFoldDB" id="I0KBZ6"/>
<gene>
    <name evidence="2" type="ORF">FAES_3642</name>
</gene>
<keyword evidence="3" id="KW-1185">Reference proteome</keyword>
<protein>
    <submittedName>
        <fullName evidence="2">Uncharacterized protein</fullName>
    </submittedName>
</protein>
<name>I0KBZ6_9BACT</name>
<dbReference type="HOGENOM" id="CLU_036714_0_0_10"/>
<dbReference type="OrthoDB" id="1151239at2"/>
<proteinExistence type="predicted"/>
<evidence type="ECO:0000313" key="3">
    <source>
        <dbReference type="Proteomes" id="UP000011058"/>
    </source>
</evidence>